<dbReference type="EMBL" id="JACCAC010000001">
    <property type="protein sequence ID" value="NYG55989.1"/>
    <property type="molecule type" value="Genomic_DNA"/>
</dbReference>
<dbReference type="SUPFAM" id="SSF56672">
    <property type="entry name" value="DNA/RNA polymerases"/>
    <property type="match status" value="1"/>
</dbReference>
<dbReference type="GO" id="GO:0006281">
    <property type="term" value="P:DNA repair"/>
    <property type="evidence" value="ECO:0007669"/>
    <property type="project" value="InterPro"/>
</dbReference>
<dbReference type="CDD" id="cd03468">
    <property type="entry name" value="PolY_like"/>
    <property type="match status" value="1"/>
</dbReference>
<dbReference type="PANTHER" id="PTHR35369:SF2">
    <property type="entry name" value="BLR3025 PROTEIN"/>
    <property type="match status" value="1"/>
</dbReference>
<dbReference type="Pfam" id="PF00817">
    <property type="entry name" value="IMS"/>
    <property type="match status" value="1"/>
</dbReference>
<dbReference type="InterPro" id="IPR043502">
    <property type="entry name" value="DNA/RNA_pol_sf"/>
</dbReference>
<accession>A0A7Y9RXN6</accession>
<dbReference type="InterPro" id="IPR001126">
    <property type="entry name" value="UmuC"/>
</dbReference>
<gene>
    <name evidence="3" type="ORF">BJ989_002293</name>
</gene>
<dbReference type="InterPro" id="IPR050356">
    <property type="entry name" value="SulA_CellDiv_inhibitor"/>
</dbReference>
<evidence type="ECO:0000313" key="3">
    <source>
        <dbReference type="EMBL" id="NYG55989.1"/>
    </source>
</evidence>
<proteinExistence type="predicted"/>
<comment type="caution">
    <text evidence="3">The sequence shown here is derived from an EMBL/GenBank/DDBJ whole genome shotgun (WGS) entry which is preliminary data.</text>
</comment>
<dbReference type="RefSeq" id="WP_179518338.1">
    <property type="nucleotide sequence ID" value="NZ_JACCAC010000001.1"/>
</dbReference>
<dbReference type="Gene3D" id="1.10.150.20">
    <property type="entry name" value="5' to 3' exonuclease, C-terminal subdomain"/>
    <property type="match status" value="1"/>
</dbReference>
<organism evidence="3 4">
    <name type="scientific">Nocardioides perillae</name>
    <dbReference type="NCBI Taxonomy" id="1119534"/>
    <lineage>
        <taxon>Bacteria</taxon>
        <taxon>Bacillati</taxon>
        <taxon>Actinomycetota</taxon>
        <taxon>Actinomycetes</taxon>
        <taxon>Propionibacteriales</taxon>
        <taxon>Nocardioidaceae</taxon>
        <taxon>Nocardioides</taxon>
    </lineage>
</organism>
<evidence type="ECO:0000259" key="2">
    <source>
        <dbReference type="PROSITE" id="PS50173"/>
    </source>
</evidence>
<feature type="domain" description="UmuC" evidence="2">
    <location>
        <begin position="27"/>
        <end position="178"/>
    </location>
</feature>
<dbReference type="AlphaFoldDB" id="A0A7Y9RXN6"/>
<dbReference type="PROSITE" id="PS50173">
    <property type="entry name" value="UMUC"/>
    <property type="match status" value="1"/>
</dbReference>
<reference evidence="3 4" key="1">
    <citation type="submission" date="2020-07" db="EMBL/GenBank/DDBJ databases">
        <title>Sequencing the genomes of 1000 actinobacteria strains.</title>
        <authorList>
            <person name="Klenk H.-P."/>
        </authorList>
    </citation>
    <scope>NUCLEOTIDE SEQUENCE [LARGE SCALE GENOMIC DNA]</scope>
    <source>
        <strain evidence="3 4">DSM 24552</strain>
    </source>
</reference>
<name>A0A7Y9RXN6_9ACTN</name>
<sequence>MRVLVLWCPDWSVVAALTEAERSVSLPAAVFSGNVVEVCNAAAREAGVRRGQRRRDAQARCPELLVLPTGPDRDARLFEPVIAAVEAVRPGVAPVRPGLLAVRAPGRFFGGEENAAAVVAQAVVESGVWDCRLGVADDLFTAEQAARRAAVQECTVVPAGGSPAFLRTLPVGALASTGPEGREVAELLGRLGLATLGDLAALPGASVQDRFGRFGAQLWRRARGEDDALVAGRTPPPELEAEVAFEPPLDNVEAVAFSVRTTAERFVADLAARQLVATEVRVEAESDGVVVSGRAWLHPRCFTARDLVDRVHWQLQGAGGALRSRRDAGRVVAPVERVRFVPETVEPAAAHAEGLWGGGTDDLVERGVARVQAMVGFEAVRRPVLQGGRGPAERQASVAWGERPTGLRPLDRPWPGRVPGPAPVRVFAEPLGAEVVDVGGRSVGVTERGAVTGDPCRFRLAAPGRVQPDLPWQPVESWAGPWPVDEEWWLTPAVGDTTARTPVGTGGTGGTGGTVGTVGTVGVAPGTPGGGRAARFQVVGVDGRAWLLRWSAAGWCLEAGYD</sequence>
<dbReference type="Proteomes" id="UP000544110">
    <property type="component" value="Unassembled WGS sequence"/>
</dbReference>
<keyword evidence="4" id="KW-1185">Reference proteome</keyword>
<dbReference type="Gene3D" id="3.40.1170.60">
    <property type="match status" value="1"/>
</dbReference>
<keyword evidence="1" id="KW-0227">DNA damage</keyword>
<evidence type="ECO:0000256" key="1">
    <source>
        <dbReference type="ARBA" id="ARBA00022763"/>
    </source>
</evidence>
<dbReference type="PANTHER" id="PTHR35369">
    <property type="entry name" value="BLR3025 PROTEIN-RELATED"/>
    <property type="match status" value="1"/>
</dbReference>
<protein>
    <submittedName>
        <fullName evidence="3">Protein ImuB</fullName>
    </submittedName>
</protein>
<evidence type="ECO:0000313" key="4">
    <source>
        <dbReference type="Proteomes" id="UP000544110"/>
    </source>
</evidence>